<dbReference type="RefSeq" id="WP_197315972.1">
    <property type="nucleotide sequence ID" value="NZ_JADZSC010000001.1"/>
</dbReference>
<feature type="domain" description="Bacterial Ig-like" evidence="1">
    <location>
        <begin position="168"/>
        <end position="256"/>
    </location>
</feature>
<gene>
    <name evidence="2" type="ORF">H0267_03925</name>
</gene>
<accession>A0A931HTA8</accession>
<dbReference type="InterPro" id="IPR046878">
    <property type="entry name" value="Big_14"/>
</dbReference>
<dbReference type="PROSITE" id="PS51257">
    <property type="entry name" value="PROKAR_LIPOPROTEIN"/>
    <property type="match status" value="1"/>
</dbReference>
<proteinExistence type="predicted"/>
<dbReference type="EMBL" id="JADZSC010000001">
    <property type="protein sequence ID" value="MBH0229355.1"/>
    <property type="molecule type" value="Genomic_DNA"/>
</dbReference>
<keyword evidence="3" id="KW-1185">Reference proteome</keyword>
<protein>
    <recommendedName>
        <fullName evidence="1">Bacterial Ig-like domain-containing protein</fullName>
    </recommendedName>
</protein>
<evidence type="ECO:0000313" key="2">
    <source>
        <dbReference type="EMBL" id="MBH0229355.1"/>
    </source>
</evidence>
<dbReference type="Proteomes" id="UP000614490">
    <property type="component" value="Unassembled WGS sequence"/>
</dbReference>
<evidence type="ECO:0000259" key="1">
    <source>
        <dbReference type="Pfam" id="PF20251"/>
    </source>
</evidence>
<organism evidence="2 3">
    <name type="scientific">Halobacillus yeomjeoni</name>
    <dbReference type="NCBI Taxonomy" id="311194"/>
    <lineage>
        <taxon>Bacteria</taxon>
        <taxon>Bacillati</taxon>
        <taxon>Bacillota</taxon>
        <taxon>Bacilli</taxon>
        <taxon>Bacillales</taxon>
        <taxon>Bacillaceae</taxon>
        <taxon>Halobacillus</taxon>
    </lineage>
</organism>
<dbReference type="AlphaFoldDB" id="A0A931HTA8"/>
<reference evidence="2 3" key="1">
    <citation type="journal article" date="2005" name="Int. J. Syst. Evol. Microbiol.">
        <title>Halobacillus yeomjeoni sp. nov., isolated from a marine solar saltern in Korea.</title>
        <authorList>
            <person name="Yoon J.H."/>
            <person name="Kang S.J."/>
            <person name="Lee C.H."/>
            <person name="Oh H.W."/>
            <person name="Oh T.K."/>
        </authorList>
    </citation>
    <scope>NUCLEOTIDE SEQUENCE [LARGE SCALE GENOMIC DNA]</scope>
    <source>
        <strain evidence="2 3">KCTC 3957</strain>
    </source>
</reference>
<comment type="caution">
    <text evidence="2">The sequence shown here is derived from an EMBL/GenBank/DDBJ whole genome shotgun (WGS) entry which is preliminary data.</text>
</comment>
<sequence length="269" mass="30981">MQKRIAVFVCLIVIIIGCSSGNTKMVSQVIPGKIGSPNNELSFSDHRPWTSDEVYAKTEYEPFTGKYFKGLFINNPFFMAEPKEDVGSFEAFPEQKVRVQLVERNRELEKLRIVREEIFTEGEKLTVQLPEENGVLYSYSQEILGDEGEVLDTDVVMYYVPPRELNAQVSIEEQTAEHLTLQVENWGPTWLFFGKDYFIQEYEDGNWKTITLTRSVEDIGYELSPGEVLMQQIHLEDWDLDKGKYRVVQPLKAKDTDIKKQLAAGFTVD</sequence>
<name>A0A931HTA8_9BACI</name>
<dbReference type="Pfam" id="PF20251">
    <property type="entry name" value="Big_14"/>
    <property type="match status" value="1"/>
</dbReference>
<evidence type="ECO:0000313" key="3">
    <source>
        <dbReference type="Proteomes" id="UP000614490"/>
    </source>
</evidence>